<keyword evidence="1" id="KW-0472">Membrane</keyword>
<dbReference type="GO" id="GO:0008234">
    <property type="term" value="F:cysteine-type peptidase activity"/>
    <property type="evidence" value="ECO:0007669"/>
    <property type="project" value="InterPro"/>
</dbReference>
<evidence type="ECO:0000313" key="4">
    <source>
        <dbReference type="Proteomes" id="UP000008021"/>
    </source>
</evidence>
<feature type="transmembrane region" description="Helical" evidence="1">
    <location>
        <begin position="96"/>
        <end position="116"/>
    </location>
</feature>
<organism evidence="3">
    <name type="scientific">Oryza meridionalis</name>
    <dbReference type="NCBI Taxonomy" id="40149"/>
    <lineage>
        <taxon>Eukaryota</taxon>
        <taxon>Viridiplantae</taxon>
        <taxon>Streptophyta</taxon>
        <taxon>Embryophyta</taxon>
        <taxon>Tracheophyta</taxon>
        <taxon>Spermatophyta</taxon>
        <taxon>Magnoliopsida</taxon>
        <taxon>Liliopsida</taxon>
        <taxon>Poales</taxon>
        <taxon>Poaceae</taxon>
        <taxon>BOP clade</taxon>
        <taxon>Oryzoideae</taxon>
        <taxon>Oryzeae</taxon>
        <taxon>Oryzinae</taxon>
        <taxon>Oryza</taxon>
    </lineage>
</organism>
<reference evidence="3" key="1">
    <citation type="submission" date="2015-04" db="UniProtKB">
        <authorList>
            <consortium name="EnsemblPlants"/>
        </authorList>
    </citation>
    <scope>IDENTIFICATION</scope>
</reference>
<dbReference type="GO" id="GO:0006508">
    <property type="term" value="P:proteolysis"/>
    <property type="evidence" value="ECO:0007669"/>
    <property type="project" value="InterPro"/>
</dbReference>
<dbReference type="AlphaFoldDB" id="A0A0E0CTZ5"/>
<dbReference type="InterPro" id="IPR038765">
    <property type="entry name" value="Papain-like_cys_pep_sf"/>
</dbReference>
<evidence type="ECO:0000259" key="2">
    <source>
        <dbReference type="Pfam" id="PF00112"/>
    </source>
</evidence>
<reference evidence="3" key="2">
    <citation type="submission" date="2018-05" db="EMBL/GenBank/DDBJ databases">
        <title>OmerRS3 (Oryza meridionalis Reference Sequence Version 3).</title>
        <authorList>
            <person name="Zhang J."/>
            <person name="Kudrna D."/>
            <person name="Lee S."/>
            <person name="Talag J."/>
            <person name="Welchert J."/>
            <person name="Wing R.A."/>
        </authorList>
    </citation>
    <scope>NUCLEOTIDE SEQUENCE [LARGE SCALE GENOMIC DNA]</scope>
    <source>
        <strain evidence="3">cv. OR44</strain>
    </source>
</reference>
<keyword evidence="1" id="KW-1133">Transmembrane helix</keyword>
<dbReference type="Proteomes" id="UP000008021">
    <property type="component" value="Chromosome 3"/>
</dbReference>
<accession>A0A0E0CTZ5</accession>
<dbReference type="EnsemblPlants" id="OMERI03G00760.4">
    <property type="protein sequence ID" value="OMERI03G00760.4"/>
    <property type="gene ID" value="OMERI03G00760"/>
</dbReference>
<name>A0A0E0CTZ5_9ORYZ</name>
<dbReference type="Gramene" id="OMERI03G00760.4">
    <property type="protein sequence ID" value="OMERI03G00760.4"/>
    <property type="gene ID" value="OMERI03G00760"/>
</dbReference>
<feature type="transmembrane region" description="Helical" evidence="1">
    <location>
        <begin position="63"/>
        <end position="84"/>
    </location>
</feature>
<feature type="domain" description="Peptidase C1A papain C-terminal" evidence="2">
    <location>
        <begin position="30"/>
        <end position="95"/>
    </location>
</feature>
<evidence type="ECO:0000256" key="1">
    <source>
        <dbReference type="SAM" id="Phobius"/>
    </source>
</evidence>
<keyword evidence="1" id="KW-0812">Transmembrane</keyword>
<dbReference type="SUPFAM" id="SSF54001">
    <property type="entry name" value="Cysteine proteinases"/>
    <property type="match status" value="1"/>
</dbReference>
<sequence>MDPRSILAVDHAINKYLSVGPMIGTFGLSVGPMIGTFGVYGSAFDLYGESEFVDEIFFPHPSHWTWGHVVVITGFGVQGIYPFWEFQNSYGPLWRGAARGFGQLYAVYVLSLYMVLQWLSCMSCRL</sequence>
<dbReference type="Pfam" id="PF00112">
    <property type="entry name" value="Peptidase_C1"/>
    <property type="match status" value="1"/>
</dbReference>
<keyword evidence="4" id="KW-1185">Reference proteome</keyword>
<protein>
    <recommendedName>
        <fullName evidence="2">Peptidase C1A papain C-terminal domain-containing protein</fullName>
    </recommendedName>
</protein>
<feature type="transmembrane region" description="Helical" evidence="1">
    <location>
        <begin position="21"/>
        <end position="43"/>
    </location>
</feature>
<proteinExistence type="predicted"/>
<dbReference type="InterPro" id="IPR000668">
    <property type="entry name" value="Peptidase_C1A_C"/>
</dbReference>
<dbReference type="Gene3D" id="3.90.70.10">
    <property type="entry name" value="Cysteine proteinases"/>
    <property type="match status" value="1"/>
</dbReference>
<dbReference type="HOGENOM" id="CLU_2112786_0_0_1"/>
<evidence type="ECO:0000313" key="3">
    <source>
        <dbReference type="EnsemblPlants" id="OMERI03G00760.4"/>
    </source>
</evidence>